<name>A0A9D2KBZ3_9BACT</name>
<reference evidence="1" key="2">
    <citation type="submission" date="2021-04" db="EMBL/GenBank/DDBJ databases">
        <authorList>
            <person name="Gilroy R."/>
        </authorList>
    </citation>
    <scope>NUCLEOTIDE SEQUENCE</scope>
    <source>
        <strain evidence="1">ChiW4-1371</strain>
    </source>
</reference>
<dbReference type="Proteomes" id="UP000824176">
    <property type="component" value="Unassembled WGS sequence"/>
</dbReference>
<sequence length="206" mass="23566">MIDIQSIKLLMAGRAGVYGLLADIFTAPADMEDIYNLCKYLYDLTESVEVIDENEEILQGFKGLALWYENAQKAEKSWVETKLKEEFISVFKNPAGSIGIIFPNTENIDEVYSEYGYKAEFKSGGLNEMLSFLSYMAVETAKQNNIEEISKYVKAQLIFLDTFLMPYISGFCEALYEEVPNYGIFQYIAVILHGFLMLDEPTLKYF</sequence>
<comment type="caution">
    <text evidence="1">The sequence shown here is derived from an EMBL/GenBank/DDBJ whole genome shotgun (WGS) entry which is preliminary data.</text>
</comment>
<evidence type="ECO:0000313" key="1">
    <source>
        <dbReference type="EMBL" id="HIZ89302.1"/>
    </source>
</evidence>
<proteinExistence type="predicted"/>
<dbReference type="SUPFAM" id="SSF89155">
    <property type="entry name" value="TorD-like"/>
    <property type="match status" value="1"/>
</dbReference>
<dbReference type="Gene3D" id="1.10.3480.10">
    <property type="entry name" value="TorD-like"/>
    <property type="match status" value="1"/>
</dbReference>
<reference evidence="1" key="1">
    <citation type="journal article" date="2021" name="PeerJ">
        <title>Extensive microbial diversity within the chicken gut microbiome revealed by metagenomics and culture.</title>
        <authorList>
            <person name="Gilroy R."/>
            <person name="Ravi A."/>
            <person name="Getino M."/>
            <person name="Pursley I."/>
            <person name="Horton D.L."/>
            <person name="Alikhan N.F."/>
            <person name="Baker D."/>
            <person name="Gharbi K."/>
            <person name="Hall N."/>
            <person name="Watson M."/>
            <person name="Adriaenssens E.M."/>
            <person name="Foster-Nyarko E."/>
            <person name="Jarju S."/>
            <person name="Secka A."/>
            <person name="Antonio M."/>
            <person name="Oren A."/>
            <person name="Chaudhuri R.R."/>
            <person name="La Ragione R."/>
            <person name="Hildebrand F."/>
            <person name="Pallen M.J."/>
        </authorList>
    </citation>
    <scope>NUCLEOTIDE SEQUENCE</scope>
    <source>
        <strain evidence="1">ChiW4-1371</strain>
    </source>
</reference>
<dbReference type="EMBL" id="DXAQ01000079">
    <property type="protein sequence ID" value="HIZ89302.1"/>
    <property type="molecule type" value="Genomic_DNA"/>
</dbReference>
<dbReference type="AlphaFoldDB" id="A0A9D2KBZ3"/>
<accession>A0A9D2KBZ3</accession>
<dbReference type="InterPro" id="IPR036411">
    <property type="entry name" value="TorD-like_sf"/>
</dbReference>
<evidence type="ECO:0000313" key="2">
    <source>
        <dbReference type="Proteomes" id="UP000824176"/>
    </source>
</evidence>
<organism evidence="1 2">
    <name type="scientific">Candidatus Mucispirillum faecigallinarum</name>
    <dbReference type="NCBI Taxonomy" id="2838699"/>
    <lineage>
        <taxon>Bacteria</taxon>
        <taxon>Pseudomonadati</taxon>
        <taxon>Deferribacterota</taxon>
        <taxon>Deferribacteres</taxon>
        <taxon>Deferribacterales</taxon>
        <taxon>Mucispirillaceae</taxon>
        <taxon>Mucispirillum</taxon>
    </lineage>
</organism>
<gene>
    <name evidence="1" type="ORF">H9804_05095</name>
</gene>
<protein>
    <submittedName>
        <fullName evidence="1">Molecular chaperone TorD family protein</fullName>
    </submittedName>
</protein>